<keyword evidence="2" id="KW-1185">Reference proteome</keyword>
<dbReference type="EMBL" id="AP024355">
    <property type="protein sequence ID" value="BCR03270.1"/>
    <property type="molecule type" value="Genomic_DNA"/>
</dbReference>
<gene>
    <name evidence="1" type="ORF">DESUT3_03390</name>
</gene>
<protein>
    <recommendedName>
        <fullName evidence="3">C_GCAxxG_C_C family protein</fullName>
    </recommendedName>
</protein>
<accession>A0ABN6DSZ2</accession>
<dbReference type="Pfam" id="PF09719">
    <property type="entry name" value="C_GCAxxG_C_C"/>
    <property type="match status" value="1"/>
</dbReference>
<reference evidence="1 2" key="1">
    <citation type="journal article" date="2016" name="C (Basel)">
        <title>Selective Growth of and Electricity Production by Marine Exoelectrogenic Bacteria in Self-Aggregated Hydrogel of Microbially Reduced Graphene Oxide.</title>
        <authorList>
            <person name="Yoshida N."/>
            <person name="Goto Y."/>
            <person name="Miyata Y."/>
        </authorList>
    </citation>
    <scope>NUCLEOTIDE SEQUENCE [LARGE SCALE GENOMIC DNA]</scope>
    <source>
        <strain evidence="1 2">NIT-T3</strain>
    </source>
</reference>
<sequence length="134" mass="14469">MLKLLRKKSVLREDMNTGEKAGRLFDGGHNCAQAVFQAATGVDDPRMMAMTQPFRGGIGDSGCLCGAIAGGVMALGWLGKGWQAAGLVTGFREKHKGTCCHSLSRGFKWMSREHSANCRRLTVEAASLVEKLLR</sequence>
<reference evidence="1 2" key="2">
    <citation type="journal article" date="2021" name="Int. J. Syst. Evol. Microbiol.">
        <title>Isolation and Polyphasic Characterization of Desulfuromonas versatilis sp. Nov., an Electrogenic Bacteria Capable of Versatile Metabolism Isolated from a Graphene Oxide-Reducing Enrichment Culture.</title>
        <authorList>
            <person name="Xie L."/>
            <person name="Yoshida N."/>
            <person name="Ishii S."/>
            <person name="Meng L."/>
        </authorList>
    </citation>
    <scope>NUCLEOTIDE SEQUENCE [LARGE SCALE GENOMIC DNA]</scope>
    <source>
        <strain evidence="1 2">NIT-T3</strain>
    </source>
</reference>
<dbReference type="Proteomes" id="UP001319827">
    <property type="component" value="Chromosome"/>
</dbReference>
<evidence type="ECO:0000313" key="1">
    <source>
        <dbReference type="EMBL" id="BCR03270.1"/>
    </source>
</evidence>
<organism evidence="1 2">
    <name type="scientific">Desulfuromonas versatilis</name>
    <dbReference type="NCBI Taxonomy" id="2802975"/>
    <lineage>
        <taxon>Bacteria</taxon>
        <taxon>Pseudomonadati</taxon>
        <taxon>Thermodesulfobacteriota</taxon>
        <taxon>Desulfuromonadia</taxon>
        <taxon>Desulfuromonadales</taxon>
        <taxon>Desulfuromonadaceae</taxon>
        <taxon>Desulfuromonas</taxon>
    </lineage>
</organism>
<evidence type="ECO:0008006" key="3">
    <source>
        <dbReference type="Google" id="ProtNLM"/>
    </source>
</evidence>
<dbReference type="InterPro" id="IPR036280">
    <property type="entry name" value="Multihaem_cyt_sf"/>
</dbReference>
<dbReference type="SUPFAM" id="SSF48695">
    <property type="entry name" value="Multiheme cytochromes"/>
    <property type="match status" value="1"/>
</dbReference>
<dbReference type="RefSeq" id="WP_221250753.1">
    <property type="nucleotide sequence ID" value="NZ_AP024355.1"/>
</dbReference>
<proteinExistence type="predicted"/>
<name>A0ABN6DSZ2_9BACT</name>
<evidence type="ECO:0000313" key="2">
    <source>
        <dbReference type="Proteomes" id="UP001319827"/>
    </source>
</evidence>
<dbReference type="InterPro" id="IPR010181">
    <property type="entry name" value="CGCAxxGCC_motif"/>
</dbReference>